<comment type="caution">
    <text evidence="1">The sequence shown here is derived from an EMBL/GenBank/DDBJ whole genome shotgun (WGS) entry which is preliminary data.</text>
</comment>
<protein>
    <submittedName>
        <fullName evidence="1">Uncharacterized protein</fullName>
    </submittedName>
</protein>
<organism evidence="1 2">
    <name type="scientific">Willisornis vidua</name>
    <name type="common">Xingu scale-backed antbird</name>
    <dbReference type="NCBI Taxonomy" id="1566151"/>
    <lineage>
        <taxon>Eukaryota</taxon>
        <taxon>Metazoa</taxon>
        <taxon>Chordata</taxon>
        <taxon>Craniata</taxon>
        <taxon>Vertebrata</taxon>
        <taxon>Euteleostomi</taxon>
        <taxon>Archelosauria</taxon>
        <taxon>Archosauria</taxon>
        <taxon>Dinosauria</taxon>
        <taxon>Saurischia</taxon>
        <taxon>Theropoda</taxon>
        <taxon>Coelurosauria</taxon>
        <taxon>Aves</taxon>
        <taxon>Neognathae</taxon>
        <taxon>Neoaves</taxon>
        <taxon>Telluraves</taxon>
        <taxon>Australaves</taxon>
        <taxon>Passeriformes</taxon>
        <taxon>Thamnophilidae</taxon>
        <taxon>Willisornis</taxon>
    </lineage>
</organism>
<evidence type="ECO:0000313" key="2">
    <source>
        <dbReference type="Proteomes" id="UP001145742"/>
    </source>
</evidence>
<proteinExistence type="predicted"/>
<sequence length="166" mass="18578">MNLVAGLWTSSNKIYVLPILNTLELGTAFQMGSHQCKVEGQNHLLQPADHTAFDAAQDVLPAHVQPLIHHHSQVLLGRAALNLFIPWPVLIPGIALIHMQHLALSLVKPHEILMHPLPQLVQIPLNGILSFRCVNSTAQLDVICRFSRGALYPFIYVLNEDVKHWF</sequence>
<name>A0ABQ9DVG8_9PASS</name>
<dbReference type="Proteomes" id="UP001145742">
    <property type="component" value="Unassembled WGS sequence"/>
</dbReference>
<accession>A0ABQ9DVG8</accession>
<gene>
    <name evidence="1" type="ORF">WISP_11805</name>
</gene>
<keyword evidence="2" id="KW-1185">Reference proteome</keyword>
<dbReference type="EMBL" id="WHWB01032131">
    <property type="protein sequence ID" value="KAJ7426861.1"/>
    <property type="molecule type" value="Genomic_DNA"/>
</dbReference>
<evidence type="ECO:0000313" key="1">
    <source>
        <dbReference type="EMBL" id="KAJ7426861.1"/>
    </source>
</evidence>
<reference evidence="1" key="1">
    <citation type="submission" date="2019-10" db="EMBL/GenBank/DDBJ databases">
        <authorList>
            <person name="Soares A.E.R."/>
            <person name="Aleixo A."/>
            <person name="Schneider P."/>
            <person name="Miyaki C.Y."/>
            <person name="Schneider M.P."/>
            <person name="Mello C."/>
            <person name="Vasconcelos A.T.R."/>
        </authorList>
    </citation>
    <scope>NUCLEOTIDE SEQUENCE</scope>
    <source>
        <tissue evidence="1">Muscle</tissue>
    </source>
</reference>